<feature type="signal peptide" evidence="1">
    <location>
        <begin position="1"/>
        <end position="24"/>
    </location>
</feature>
<evidence type="ECO:0000313" key="3">
    <source>
        <dbReference type="Proteomes" id="UP000215367"/>
    </source>
</evidence>
<dbReference type="InterPro" id="IPR007487">
    <property type="entry name" value="ABC_transpt-TYRBP-like"/>
</dbReference>
<feature type="chain" id="PRO_5013031496" evidence="1">
    <location>
        <begin position="25"/>
        <end position="355"/>
    </location>
</feature>
<dbReference type="EMBL" id="NOWT01000008">
    <property type="protein sequence ID" value="OYD84289.1"/>
    <property type="molecule type" value="Genomic_DNA"/>
</dbReference>
<reference evidence="2 3" key="1">
    <citation type="submission" date="2017-07" db="EMBL/GenBank/DDBJ databases">
        <title>Whole genome sequence of Azospirillum brasilense 2A1, a potential biofertilizer strain.</title>
        <authorList>
            <person name="Fontana C.A."/>
            <person name="Toffoli L.M."/>
            <person name="Salazar S.M."/>
            <person name="Puglisi E."/>
            <person name="Pedraza R."/>
            <person name="Bassi D."/>
            <person name="Cocconcelli P.S."/>
        </authorList>
    </citation>
    <scope>NUCLEOTIDE SEQUENCE [LARGE SCALE GENOMIC DNA]</scope>
    <source>
        <strain evidence="2 3">2A1</strain>
        <plasmid evidence="2">unnamed</plasmid>
    </source>
</reference>
<dbReference type="Pfam" id="PF04392">
    <property type="entry name" value="ABC_sub_bind"/>
    <property type="match status" value="1"/>
</dbReference>
<protein>
    <submittedName>
        <fullName evidence="2">ABC transporter substrate-binding protein</fullName>
    </submittedName>
</protein>
<keyword evidence="2" id="KW-0614">Plasmid</keyword>
<organism evidence="2 3">
    <name type="scientific">Azospirillum brasilense</name>
    <dbReference type="NCBI Taxonomy" id="192"/>
    <lineage>
        <taxon>Bacteria</taxon>
        <taxon>Pseudomonadati</taxon>
        <taxon>Pseudomonadota</taxon>
        <taxon>Alphaproteobacteria</taxon>
        <taxon>Rhodospirillales</taxon>
        <taxon>Azospirillaceae</taxon>
        <taxon>Azospirillum</taxon>
    </lineage>
</organism>
<dbReference type="PANTHER" id="PTHR35271:SF1">
    <property type="entry name" value="ABC TRANSPORTER, SUBSTRATE-BINDING LIPOPROTEIN"/>
    <property type="match status" value="1"/>
</dbReference>
<gene>
    <name evidence="2" type="ORF">CHT98_11415</name>
</gene>
<sequence>MSLSRRTVLTGALTAGTLTAGALAAGGFPAVAQPSFGPAARTFTAAKPARIVVLTPRKDVGDVLGLRDFIASSGLSATVEVREVPQASAMPTLLPEIRASKPDLVVTVFTPLTLATVGRYDDPDPSRFLTDVPVVFTSVTDPVASRVVRALDRPGRAVTGTRHIAPVAVQMKTMLSYRRWKKIAAVYNPAEDNMVVAVRDLKEEAARQGVEVHDAALPRDSAGAALAAAIPDLIADAARAGAELVYIGPDTLVASNNNAVVAEQALAHRLATFCSTELPIRRANLLMGLVSPAVNVGRFAGLKAVEILTGAKPADGIPVETLNRFSLLLRIGAAKQLDLYPPMRLLNIAEIVQDA</sequence>
<dbReference type="InterPro" id="IPR006311">
    <property type="entry name" value="TAT_signal"/>
</dbReference>
<evidence type="ECO:0000313" key="2">
    <source>
        <dbReference type="EMBL" id="OYD84289.1"/>
    </source>
</evidence>
<dbReference type="Proteomes" id="UP000215367">
    <property type="component" value="Unassembled WGS sequence"/>
</dbReference>
<dbReference type="PANTHER" id="PTHR35271">
    <property type="entry name" value="ABC TRANSPORTER, SUBSTRATE-BINDING LIPOPROTEIN-RELATED"/>
    <property type="match status" value="1"/>
</dbReference>
<accession>A0A235HEL8</accession>
<keyword evidence="1" id="KW-0732">Signal</keyword>
<name>A0A235HEL8_AZOBR</name>
<dbReference type="Gene3D" id="3.40.50.2300">
    <property type="match status" value="2"/>
</dbReference>
<proteinExistence type="predicted"/>
<dbReference type="RefSeq" id="WP_094303328.1">
    <property type="nucleotide sequence ID" value="NZ_NOWT01000008.1"/>
</dbReference>
<dbReference type="PROSITE" id="PS51318">
    <property type="entry name" value="TAT"/>
    <property type="match status" value="1"/>
</dbReference>
<evidence type="ECO:0000256" key="1">
    <source>
        <dbReference type="SAM" id="SignalP"/>
    </source>
</evidence>
<dbReference type="AlphaFoldDB" id="A0A235HEL8"/>
<comment type="caution">
    <text evidence="2">The sequence shown here is derived from an EMBL/GenBank/DDBJ whole genome shotgun (WGS) entry which is preliminary data.</text>
</comment>
<geneLocation type="plasmid" evidence="2">
    <name>unnamed</name>
</geneLocation>